<protein>
    <submittedName>
        <fullName evidence="1">Uncharacterized protein</fullName>
    </submittedName>
</protein>
<dbReference type="EMBL" id="CP029288">
    <property type="protein sequence ID" value="AWR96482.1"/>
    <property type="molecule type" value="Genomic_DNA"/>
</dbReference>
<dbReference type="Proteomes" id="UP000248410">
    <property type="component" value="Chromosome"/>
</dbReference>
<dbReference type="RefSeq" id="WP_110379372.1">
    <property type="nucleotide sequence ID" value="NZ_CP029288.2"/>
</dbReference>
<reference evidence="1 2" key="1">
    <citation type="submission" date="2018-05" db="EMBL/GenBank/DDBJ databases">
        <title>Complete Genome Sequences of Extremely Thermoacidophilic, Metal-Mobilizing Type-Strain Members of the Archaeal Family Sulfolobaceae: Acidianus brierleyi DSM-1651T, Acidianus sulfidivorans DSM-18786T, Metallosphaera hakonensis DSM-7519T, and Metallosphaera prunae DSM-10039T.</title>
        <authorList>
            <person name="Counts J.A."/>
            <person name="Kelly R.M."/>
        </authorList>
    </citation>
    <scope>NUCLEOTIDE SEQUENCE [LARGE SCALE GENOMIC DNA]</scope>
    <source>
        <strain evidence="1 2">JP7</strain>
    </source>
</reference>
<accession>A0A2U9IKA6</accession>
<proteinExistence type="predicted"/>
<name>A0A2U9IKA6_9CREN</name>
<sequence length="218" mass="25938">MTEWIKEFNIKLLCNLSSLDFYCNNRSNIIEIHLSPNDCNIRLFSSNYRLSFSNDRLFDFNNLSVKKGDEARTEILNLIKPIKENISEDLESTKLKYDIPSKIIEDFVYNFNANKIDLRKFLDFDVNYIEYDFGKDFIKNDPKFATEKRFKLVLGIKNRYIKIINWVETKKIDILLSDNNEAWTENISDVKDIIANFHTLDQRYIDIKKYIENLINTS</sequence>
<keyword evidence="2" id="KW-1185">Reference proteome</keyword>
<dbReference type="AlphaFoldDB" id="A0A2U9IKA6"/>
<dbReference type="OrthoDB" id="38965at2157"/>
<gene>
    <name evidence="1" type="ORF">DFR86_02220</name>
</gene>
<organism evidence="1 2">
    <name type="scientific">Acidianus sulfidivorans JP7</name>
    <dbReference type="NCBI Taxonomy" id="619593"/>
    <lineage>
        <taxon>Archaea</taxon>
        <taxon>Thermoproteota</taxon>
        <taxon>Thermoprotei</taxon>
        <taxon>Sulfolobales</taxon>
        <taxon>Sulfolobaceae</taxon>
        <taxon>Acidianus</taxon>
    </lineage>
</organism>
<evidence type="ECO:0000313" key="1">
    <source>
        <dbReference type="EMBL" id="AWR96482.1"/>
    </source>
</evidence>
<dbReference type="KEGG" id="asul:DFR86_02220"/>
<dbReference type="GeneID" id="36836747"/>
<evidence type="ECO:0000313" key="2">
    <source>
        <dbReference type="Proteomes" id="UP000248410"/>
    </source>
</evidence>